<evidence type="ECO:0000313" key="2">
    <source>
        <dbReference type="Proteomes" id="UP000077315"/>
    </source>
</evidence>
<keyword evidence="2" id="KW-1185">Reference proteome</keyword>
<dbReference type="EMBL" id="KV440976">
    <property type="protein sequence ID" value="OAD76475.1"/>
    <property type="molecule type" value="Genomic_DNA"/>
</dbReference>
<reference evidence="2" key="1">
    <citation type="submission" date="2015-06" db="EMBL/GenBank/DDBJ databases">
        <title>Expansion of signal transduction pathways in fungi by whole-genome duplication.</title>
        <authorList>
            <consortium name="DOE Joint Genome Institute"/>
            <person name="Corrochano L.M."/>
            <person name="Kuo A."/>
            <person name="Marcet-Houben M."/>
            <person name="Polaino S."/>
            <person name="Salamov A."/>
            <person name="Villalobos J.M."/>
            <person name="Alvarez M.I."/>
            <person name="Avalos J."/>
            <person name="Benito E.P."/>
            <person name="Benoit I."/>
            <person name="Burger G."/>
            <person name="Camino L.P."/>
            <person name="Canovas D."/>
            <person name="Cerda-Olmedo E."/>
            <person name="Cheng J.-F."/>
            <person name="Dominguez A."/>
            <person name="Elias M."/>
            <person name="Eslava A.P."/>
            <person name="Glaser F."/>
            <person name="Grimwood J."/>
            <person name="Gutierrez G."/>
            <person name="Heitman J."/>
            <person name="Henrissat B."/>
            <person name="Iturriaga E.A."/>
            <person name="Lang B.F."/>
            <person name="Lavin J.L."/>
            <person name="Lee S."/>
            <person name="Li W."/>
            <person name="Lindquist E."/>
            <person name="Lopez-Garcia S."/>
            <person name="Luque E.M."/>
            <person name="Marcos A.T."/>
            <person name="Martin J."/>
            <person name="McCluskey K."/>
            <person name="Medina H.R."/>
            <person name="Miralles-Duran A."/>
            <person name="Miyazaki A."/>
            <person name="Munoz-Torres E."/>
            <person name="Oguiza J.A."/>
            <person name="Ohm R."/>
            <person name="Olmedo M."/>
            <person name="Orejas M."/>
            <person name="Ortiz-Castellanos L."/>
            <person name="Pisabarro A.G."/>
            <person name="Rodriguez-Romero J."/>
            <person name="Ruiz-Herrera J."/>
            <person name="Ruiz-Vazquez R."/>
            <person name="Sanz C."/>
            <person name="Schackwitz W."/>
            <person name="Schmutz J."/>
            <person name="Shahriari M."/>
            <person name="Shelest E."/>
            <person name="Silva-Franco F."/>
            <person name="Soanes D."/>
            <person name="Syed K."/>
            <person name="Tagua V.G."/>
            <person name="Talbot N.J."/>
            <person name="Thon M."/>
            <person name="De vries R.P."/>
            <person name="Wiebenga A."/>
            <person name="Yadav J.S."/>
            <person name="Braun E.L."/>
            <person name="Baker S."/>
            <person name="Garre V."/>
            <person name="Horwitz B."/>
            <person name="Torres-Martinez S."/>
            <person name="Idnurm A."/>
            <person name="Herrera-Estrella A."/>
            <person name="Gabaldon T."/>
            <person name="Grigoriev I.V."/>
        </authorList>
    </citation>
    <scope>NUCLEOTIDE SEQUENCE [LARGE SCALE GENOMIC DNA]</scope>
    <source>
        <strain evidence="2">NRRL 1555(-)</strain>
    </source>
</reference>
<proteinExistence type="predicted"/>
<dbReference type="InParanoid" id="A0A162XTM1"/>
<accession>A0A162XTM1</accession>
<name>A0A162XTM1_PHYB8</name>
<organism evidence="1 2">
    <name type="scientific">Phycomyces blakesleeanus (strain ATCC 8743b / DSM 1359 / FGSC 10004 / NBRC 33097 / NRRL 1555)</name>
    <dbReference type="NCBI Taxonomy" id="763407"/>
    <lineage>
        <taxon>Eukaryota</taxon>
        <taxon>Fungi</taxon>
        <taxon>Fungi incertae sedis</taxon>
        <taxon>Mucoromycota</taxon>
        <taxon>Mucoromycotina</taxon>
        <taxon>Mucoromycetes</taxon>
        <taxon>Mucorales</taxon>
        <taxon>Phycomycetaceae</taxon>
        <taxon>Phycomyces</taxon>
    </lineage>
</organism>
<sequence length="228" mass="26576">MPLHQKKQSYDEMKMCKVQMNRLFRADLHSNIPGFNLVKLLPFVAAIEPEHTIQSLDKNLAGSSQFDTDFRCFFTSQHLQVVHSYFLLVRGATEDNLKAHVDLNSEEEQQDFLEEEETLDEDVPEIMLSQLMPIIKLLVFNNNTLLYLENAKHKSHNFSIAEKLVYSLIFNTLKKFLAQKKKQYHIIAYQIYLHILTNEVLTYARYAKLIRVIYPPAFVLSSSALHLD</sequence>
<gene>
    <name evidence="1" type="ORF">PHYBLDRAFT_143439</name>
</gene>
<dbReference type="Proteomes" id="UP000077315">
    <property type="component" value="Unassembled WGS sequence"/>
</dbReference>
<dbReference type="GeneID" id="28991889"/>
<protein>
    <submittedName>
        <fullName evidence="1">Uncharacterized protein</fullName>
    </submittedName>
</protein>
<evidence type="ECO:0000313" key="1">
    <source>
        <dbReference type="EMBL" id="OAD76475.1"/>
    </source>
</evidence>
<dbReference type="AlphaFoldDB" id="A0A162XTM1"/>
<dbReference type="VEuPathDB" id="FungiDB:PHYBLDRAFT_143439"/>
<dbReference type="RefSeq" id="XP_018294515.1">
    <property type="nucleotide sequence ID" value="XM_018430983.1"/>
</dbReference>